<keyword evidence="4" id="KW-1185">Reference proteome</keyword>
<evidence type="ECO:0000256" key="1">
    <source>
        <dbReference type="SAM" id="MobiDB-lite"/>
    </source>
</evidence>
<dbReference type="HOGENOM" id="CLU_2195341_0_0_7"/>
<keyword evidence="2" id="KW-0472">Membrane</keyword>
<evidence type="ECO:0000256" key="2">
    <source>
        <dbReference type="SAM" id="Phobius"/>
    </source>
</evidence>
<name>E3FHG5_STIAD</name>
<dbReference type="EMBL" id="CP002271">
    <property type="protein sequence ID" value="ADO69037.1"/>
    <property type="molecule type" value="Genomic_DNA"/>
</dbReference>
<feature type="region of interest" description="Disordered" evidence="1">
    <location>
        <begin position="34"/>
        <end position="53"/>
    </location>
</feature>
<reference evidence="3 4" key="1">
    <citation type="journal article" date="2011" name="Mol. Biol. Evol.">
        <title>Comparative genomic analysis of fruiting body formation in Myxococcales.</title>
        <authorList>
            <person name="Huntley S."/>
            <person name="Hamann N."/>
            <person name="Wegener-Feldbrugge S."/>
            <person name="Treuner-Lange A."/>
            <person name="Kube M."/>
            <person name="Reinhardt R."/>
            <person name="Klages S."/>
            <person name="Muller R."/>
            <person name="Ronning C.M."/>
            <person name="Nierman W.C."/>
            <person name="Sogaard-Andersen L."/>
        </authorList>
    </citation>
    <scope>NUCLEOTIDE SEQUENCE [LARGE SCALE GENOMIC DNA]</scope>
    <source>
        <strain evidence="3 4">DW4/3-1</strain>
    </source>
</reference>
<keyword evidence="2" id="KW-1133">Transmembrane helix</keyword>
<feature type="transmembrane region" description="Helical" evidence="2">
    <location>
        <begin position="12"/>
        <end position="30"/>
    </location>
</feature>
<dbReference type="AlphaFoldDB" id="E3FHG5"/>
<dbReference type="Proteomes" id="UP000001351">
    <property type="component" value="Chromosome"/>
</dbReference>
<gene>
    <name evidence="3" type="ordered locus">STAUR_1233</name>
</gene>
<dbReference type="STRING" id="378806.STAUR_1233"/>
<dbReference type="KEGG" id="sur:STAUR_1233"/>
<keyword evidence="2" id="KW-0812">Transmembrane</keyword>
<protein>
    <submittedName>
        <fullName evidence="3">Uncharacterized protein</fullName>
    </submittedName>
</protein>
<evidence type="ECO:0000313" key="3">
    <source>
        <dbReference type="EMBL" id="ADO69037.1"/>
    </source>
</evidence>
<proteinExistence type="predicted"/>
<evidence type="ECO:0000313" key="4">
    <source>
        <dbReference type="Proteomes" id="UP000001351"/>
    </source>
</evidence>
<sequence length="108" mass="11218">MKSRQGSGPQGGWGRVLLGSTAGLLAAWVGRKLARRPPLGPSPEPSLVLSSEPSSVPSQVLAAFESQEPGAETPGAAEPSWAGAARLRRGPNGREHYEFIGAEPAYSL</sequence>
<organism evidence="3 4">
    <name type="scientific">Stigmatella aurantiaca (strain DW4/3-1)</name>
    <dbReference type="NCBI Taxonomy" id="378806"/>
    <lineage>
        <taxon>Bacteria</taxon>
        <taxon>Pseudomonadati</taxon>
        <taxon>Myxococcota</taxon>
        <taxon>Myxococcia</taxon>
        <taxon>Myxococcales</taxon>
        <taxon>Cystobacterineae</taxon>
        <taxon>Archangiaceae</taxon>
        <taxon>Stigmatella</taxon>
    </lineage>
</organism>
<feature type="region of interest" description="Disordered" evidence="1">
    <location>
        <begin position="65"/>
        <end position="88"/>
    </location>
</feature>
<accession>E3FHG5</accession>